<dbReference type="InterPro" id="IPR030678">
    <property type="entry name" value="Peptide/Ni-bd"/>
</dbReference>
<feature type="domain" description="Solute-binding protein family 5" evidence="6">
    <location>
        <begin position="98"/>
        <end position="432"/>
    </location>
</feature>
<evidence type="ECO:0000259" key="6">
    <source>
        <dbReference type="Pfam" id="PF00496"/>
    </source>
</evidence>
<protein>
    <submittedName>
        <fullName evidence="7">ABC transporter substrate-binding protein</fullName>
    </submittedName>
</protein>
<dbReference type="SUPFAM" id="SSF53850">
    <property type="entry name" value="Periplasmic binding protein-like II"/>
    <property type="match status" value="1"/>
</dbReference>
<evidence type="ECO:0000256" key="5">
    <source>
        <dbReference type="SAM" id="SignalP"/>
    </source>
</evidence>
<dbReference type="Gene3D" id="3.40.190.10">
    <property type="entry name" value="Periplasmic binding protein-like II"/>
    <property type="match status" value="1"/>
</dbReference>
<dbReference type="InterPro" id="IPR039424">
    <property type="entry name" value="SBP_5"/>
</dbReference>
<dbReference type="Gene3D" id="3.10.105.10">
    <property type="entry name" value="Dipeptide-binding Protein, Domain 3"/>
    <property type="match status" value="1"/>
</dbReference>
<comment type="similarity">
    <text evidence="1">Belongs to the bacterial solute-binding protein 5 family.</text>
</comment>
<evidence type="ECO:0000256" key="1">
    <source>
        <dbReference type="ARBA" id="ARBA00005695"/>
    </source>
</evidence>
<feature type="chain" id="PRO_5038972314" evidence="5">
    <location>
        <begin position="20"/>
        <end position="522"/>
    </location>
</feature>
<dbReference type="CDD" id="cd00995">
    <property type="entry name" value="PBP2_NikA_DppA_OppA_like"/>
    <property type="match status" value="1"/>
</dbReference>
<gene>
    <name evidence="7" type="ORF">IAB67_05265</name>
</gene>
<feature type="compositionally biased region" description="Low complexity" evidence="4">
    <location>
        <begin position="35"/>
        <end position="51"/>
    </location>
</feature>
<sequence length="522" mass="57944">MKKLALFLALCMVFTLALAGCNQATDPGSEDQTQDDTTNQSNTDDTTQTGDTRTDLHLSLAEVPSVLDPHYANLIVEQGIIAQIYETLVFIEDDGTETPLLATDYTVSDDGLVYTFNLRQGVLFHNGEELKASDVVFTINRCKESARMYSYVEPIESVEALDDYTVAITLSYEYAPFIQYVGSLPIVNEKFVTEVGDDAFATQTCGTGPYMLSDFQQALSVAVTAYPDYWQGEASIKDIDWKIITDTSTSLVAFEAGELDYISVPSANWLDIEASGLYNTELLETAHTTYLILNHEIEPFNDKLVRQAMSLAINRDDMCLMGMDGLATPALTMARPNQVFGATEDCTTFEYDPEAAKELLAQAGYPDGFNAGSIKTLSSYFQKVAQVAQSNLSAIGIQCEIELAESSSYTTDCVNGNFGIAVMGVQLGNDYAMFDQIYASQFIDNLNLARYNNPEVDELFAQGVATVDRQERQDIYAQVIEIVQEDAVYIPIFFRQNPVAYNKDLTAEFHLSTTLYYEWSWN</sequence>
<proteinExistence type="inferred from homology"/>
<dbReference type="PIRSF" id="PIRSF002741">
    <property type="entry name" value="MppA"/>
    <property type="match status" value="1"/>
</dbReference>
<evidence type="ECO:0000256" key="2">
    <source>
        <dbReference type="ARBA" id="ARBA00022448"/>
    </source>
</evidence>
<evidence type="ECO:0000313" key="7">
    <source>
        <dbReference type="EMBL" id="HIU43692.1"/>
    </source>
</evidence>
<comment type="caution">
    <text evidence="7">The sequence shown here is derived from an EMBL/GenBank/DDBJ whole genome shotgun (WGS) entry which is preliminary data.</text>
</comment>
<dbReference type="PANTHER" id="PTHR30290">
    <property type="entry name" value="PERIPLASMIC BINDING COMPONENT OF ABC TRANSPORTER"/>
    <property type="match status" value="1"/>
</dbReference>
<accession>A0A9D1LLN8</accession>
<name>A0A9D1LLN8_9CLOT</name>
<dbReference type="Proteomes" id="UP000824073">
    <property type="component" value="Unassembled WGS sequence"/>
</dbReference>
<dbReference type="Gene3D" id="3.90.76.10">
    <property type="entry name" value="Dipeptide-binding Protein, Domain 1"/>
    <property type="match status" value="1"/>
</dbReference>
<reference evidence="7" key="2">
    <citation type="journal article" date="2021" name="PeerJ">
        <title>Extensive microbial diversity within the chicken gut microbiome revealed by metagenomics and culture.</title>
        <authorList>
            <person name="Gilroy R."/>
            <person name="Ravi A."/>
            <person name="Getino M."/>
            <person name="Pursley I."/>
            <person name="Horton D.L."/>
            <person name="Alikhan N.F."/>
            <person name="Baker D."/>
            <person name="Gharbi K."/>
            <person name="Hall N."/>
            <person name="Watson M."/>
            <person name="Adriaenssens E.M."/>
            <person name="Foster-Nyarko E."/>
            <person name="Jarju S."/>
            <person name="Secka A."/>
            <person name="Antonio M."/>
            <person name="Oren A."/>
            <person name="Chaudhuri R.R."/>
            <person name="La Ragione R."/>
            <person name="Hildebrand F."/>
            <person name="Pallen M.J."/>
        </authorList>
    </citation>
    <scope>NUCLEOTIDE SEQUENCE</scope>
    <source>
        <strain evidence="7">CHK191-8634</strain>
    </source>
</reference>
<dbReference type="PROSITE" id="PS51257">
    <property type="entry name" value="PROKAR_LIPOPROTEIN"/>
    <property type="match status" value="1"/>
</dbReference>
<dbReference type="EMBL" id="DVMR01000043">
    <property type="protein sequence ID" value="HIU43692.1"/>
    <property type="molecule type" value="Genomic_DNA"/>
</dbReference>
<dbReference type="PANTHER" id="PTHR30290:SF9">
    <property type="entry name" value="OLIGOPEPTIDE-BINDING PROTEIN APPA"/>
    <property type="match status" value="1"/>
</dbReference>
<dbReference type="GO" id="GO:0015833">
    <property type="term" value="P:peptide transport"/>
    <property type="evidence" value="ECO:0007669"/>
    <property type="project" value="TreeGrafter"/>
</dbReference>
<organism evidence="7 8">
    <name type="scientific">Candidatus Ventrousia excrementavium</name>
    <dbReference type="NCBI Taxonomy" id="2840961"/>
    <lineage>
        <taxon>Bacteria</taxon>
        <taxon>Bacillati</taxon>
        <taxon>Bacillota</taxon>
        <taxon>Clostridia</taxon>
        <taxon>Eubacteriales</taxon>
        <taxon>Clostridiaceae</taxon>
        <taxon>Clostridiaceae incertae sedis</taxon>
        <taxon>Candidatus Ventrousia</taxon>
    </lineage>
</organism>
<evidence type="ECO:0000313" key="8">
    <source>
        <dbReference type="Proteomes" id="UP000824073"/>
    </source>
</evidence>
<dbReference type="InterPro" id="IPR000914">
    <property type="entry name" value="SBP_5_dom"/>
</dbReference>
<dbReference type="AlphaFoldDB" id="A0A9D1LLN8"/>
<keyword evidence="3 5" id="KW-0732">Signal</keyword>
<dbReference type="GO" id="GO:1904680">
    <property type="term" value="F:peptide transmembrane transporter activity"/>
    <property type="evidence" value="ECO:0007669"/>
    <property type="project" value="TreeGrafter"/>
</dbReference>
<dbReference type="GO" id="GO:0042597">
    <property type="term" value="C:periplasmic space"/>
    <property type="evidence" value="ECO:0007669"/>
    <property type="project" value="UniProtKB-ARBA"/>
</dbReference>
<evidence type="ECO:0000256" key="3">
    <source>
        <dbReference type="ARBA" id="ARBA00022729"/>
    </source>
</evidence>
<evidence type="ECO:0000256" key="4">
    <source>
        <dbReference type="SAM" id="MobiDB-lite"/>
    </source>
</evidence>
<feature type="region of interest" description="Disordered" evidence="4">
    <location>
        <begin position="25"/>
        <end position="51"/>
    </location>
</feature>
<dbReference type="GO" id="GO:0043190">
    <property type="term" value="C:ATP-binding cassette (ABC) transporter complex"/>
    <property type="evidence" value="ECO:0007669"/>
    <property type="project" value="InterPro"/>
</dbReference>
<reference evidence="7" key="1">
    <citation type="submission" date="2020-10" db="EMBL/GenBank/DDBJ databases">
        <authorList>
            <person name="Gilroy R."/>
        </authorList>
    </citation>
    <scope>NUCLEOTIDE SEQUENCE</scope>
    <source>
        <strain evidence="7">CHK191-8634</strain>
    </source>
</reference>
<dbReference type="Pfam" id="PF00496">
    <property type="entry name" value="SBP_bac_5"/>
    <property type="match status" value="1"/>
</dbReference>
<keyword evidence="2" id="KW-0813">Transport</keyword>
<feature type="signal peptide" evidence="5">
    <location>
        <begin position="1"/>
        <end position="19"/>
    </location>
</feature>